<name>A0A381PZ84_9ZZZZ</name>
<dbReference type="PANTHER" id="PTHR43244:SF1">
    <property type="entry name" value="5,10-METHYLENETETRAHYDROMETHANOPTERIN REDUCTASE"/>
    <property type="match status" value="1"/>
</dbReference>
<dbReference type="Gene3D" id="3.20.20.30">
    <property type="entry name" value="Luciferase-like domain"/>
    <property type="match status" value="1"/>
</dbReference>
<dbReference type="EMBL" id="UINC01001150">
    <property type="protein sequence ID" value="SUZ72372.1"/>
    <property type="molecule type" value="Genomic_DNA"/>
</dbReference>
<evidence type="ECO:0000259" key="2">
    <source>
        <dbReference type="Pfam" id="PF00296"/>
    </source>
</evidence>
<evidence type="ECO:0000256" key="1">
    <source>
        <dbReference type="ARBA" id="ARBA00023002"/>
    </source>
</evidence>
<keyword evidence="1" id="KW-0560">Oxidoreductase</keyword>
<proteinExistence type="predicted"/>
<dbReference type="AlphaFoldDB" id="A0A381PZ84"/>
<dbReference type="PANTHER" id="PTHR43244">
    <property type="match status" value="1"/>
</dbReference>
<dbReference type="SUPFAM" id="SSF51679">
    <property type="entry name" value="Bacterial luciferase-like"/>
    <property type="match status" value="1"/>
</dbReference>
<organism evidence="3">
    <name type="scientific">marine metagenome</name>
    <dbReference type="NCBI Taxonomy" id="408172"/>
    <lineage>
        <taxon>unclassified sequences</taxon>
        <taxon>metagenomes</taxon>
        <taxon>ecological metagenomes</taxon>
    </lineage>
</organism>
<dbReference type="InterPro" id="IPR036661">
    <property type="entry name" value="Luciferase-like_sf"/>
</dbReference>
<dbReference type="Pfam" id="PF00296">
    <property type="entry name" value="Bac_luciferase"/>
    <property type="match status" value="1"/>
</dbReference>
<feature type="domain" description="Luciferase-like" evidence="2">
    <location>
        <begin position="10"/>
        <end position="183"/>
    </location>
</feature>
<dbReference type="InterPro" id="IPR011251">
    <property type="entry name" value="Luciferase-like_dom"/>
</dbReference>
<dbReference type="InterPro" id="IPR050564">
    <property type="entry name" value="F420-G6PD/mer"/>
</dbReference>
<evidence type="ECO:0000313" key="3">
    <source>
        <dbReference type="EMBL" id="SUZ72372.1"/>
    </source>
</evidence>
<gene>
    <name evidence="3" type="ORF">METZ01_LOCUS25226</name>
</gene>
<accession>A0A381PZ84</accession>
<dbReference type="GO" id="GO:0016705">
    <property type="term" value="F:oxidoreductase activity, acting on paired donors, with incorporation or reduction of molecular oxygen"/>
    <property type="evidence" value="ECO:0007669"/>
    <property type="project" value="InterPro"/>
</dbReference>
<reference evidence="3" key="1">
    <citation type="submission" date="2018-05" db="EMBL/GenBank/DDBJ databases">
        <authorList>
            <person name="Lanie J.A."/>
            <person name="Ng W.-L."/>
            <person name="Kazmierczak K.M."/>
            <person name="Andrzejewski T.M."/>
            <person name="Davidsen T.M."/>
            <person name="Wayne K.J."/>
            <person name="Tettelin H."/>
            <person name="Glass J.I."/>
            <person name="Rusch D."/>
            <person name="Podicherti R."/>
            <person name="Tsui H.-C.T."/>
            <person name="Winkler M.E."/>
        </authorList>
    </citation>
    <scope>NUCLEOTIDE SEQUENCE</scope>
</reference>
<sequence length="327" mass="35946">MRISVAFPPVPETPDHIEVAEHLGYTTAWVYDTPALQLDVWMVLALAAKRTEQIKLGPGVLIPSLRHPMVTASAIATLVDLVGEERIIIGAGTGFTGRRAMGQKPLKWAELPKMINQIQSLLRGDTCVFDEKPISMLHWDGQAPQRPIEVPWILGVNGPRGLATAAEMGCGVFTSRPRPGADYGGLTDVILLTSGTVMEPDETVDSQRVIETAGPWVSVAYHAFLEQKDDRLSMLPNADKFEQLVDQVPEDERHLHVHAGHLTNMNAIDREVVVGDSMFLSPFTLHAPEVPKRIRELEEQGITEIAFQPMGDIEREMRAFAEAAGLG</sequence>
<protein>
    <recommendedName>
        <fullName evidence="2">Luciferase-like domain-containing protein</fullName>
    </recommendedName>
</protein>